<accession>A0A2D4KI33</accession>
<evidence type="ECO:0000313" key="1">
    <source>
        <dbReference type="EMBL" id="LAB08358.1"/>
    </source>
</evidence>
<organism evidence="1">
    <name type="scientific">Micrurus paraensis</name>
    <dbReference type="NCBI Taxonomy" id="1970185"/>
    <lineage>
        <taxon>Eukaryota</taxon>
        <taxon>Metazoa</taxon>
        <taxon>Chordata</taxon>
        <taxon>Craniata</taxon>
        <taxon>Vertebrata</taxon>
        <taxon>Euteleostomi</taxon>
        <taxon>Lepidosauria</taxon>
        <taxon>Squamata</taxon>
        <taxon>Bifurcata</taxon>
        <taxon>Unidentata</taxon>
        <taxon>Episquamata</taxon>
        <taxon>Toxicofera</taxon>
        <taxon>Serpentes</taxon>
        <taxon>Colubroidea</taxon>
        <taxon>Elapidae</taxon>
        <taxon>Elapinae</taxon>
        <taxon>Micrurus</taxon>
    </lineage>
</organism>
<dbReference type="PANTHER" id="PTHR31635">
    <property type="entry name" value="REVERSE TRANSCRIPTASE DOMAIN-CONTAINING PROTEIN-RELATED"/>
    <property type="match status" value="1"/>
</dbReference>
<proteinExistence type="predicted"/>
<protein>
    <submittedName>
        <fullName evidence="1">Uncharacterized protein</fullName>
    </submittedName>
</protein>
<dbReference type="EMBL" id="IACL01059241">
    <property type="protein sequence ID" value="LAB08358.1"/>
    <property type="molecule type" value="Transcribed_RNA"/>
</dbReference>
<dbReference type="AlphaFoldDB" id="A0A2D4KI33"/>
<dbReference type="PANTHER" id="PTHR31635:SF196">
    <property type="entry name" value="REVERSE TRANSCRIPTASE DOMAIN-CONTAINING PROTEIN-RELATED"/>
    <property type="match status" value="1"/>
</dbReference>
<reference evidence="1" key="1">
    <citation type="submission" date="2017-07" db="EMBL/GenBank/DDBJ databases">
        <authorList>
            <person name="Mikheyev A."/>
            <person name="Grau M."/>
        </authorList>
    </citation>
    <scope>NUCLEOTIDE SEQUENCE</scope>
    <source>
        <tissue evidence="1">Venom_gland</tissue>
    </source>
</reference>
<sequence>MIYKREQTVRYSEILNEKGELKTMQAMIEQGIHMKWFAYFQIQSRFDKDSRAEGVYDKLTELDKILMGTDEKVIKKLYGYLLEIKLEEEQVKETMIAWGGEILVMGLI</sequence>
<name>A0A2D4KI33_9SAUR</name>
<reference evidence="1" key="2">
    <citation type="submission" date="2017-11" db="EMBL/GenBank/DDBJ databases">
        <title>Coralsnake Venomics: Analyses of Venom Gland Transcriptomes and Proteomes of Six Brazilian Taxa.</title>
        <authorList>
            <person name="Aird S.D."/>
            <person name="Jorge da Silva N."/>
            <person name="Qiu L."/>
            <person name="Villar-Briones A."/>
            <person name="Aparecida-Saddi V."/>
            <person name="Campos-Telles M.P."/>
            <person name="Grau M."/>
            <person name="Mikheyev A.S."/>
        </authorList>
    </citation>
    <scope>NUCLEOTIDE SEQUENCE</scope>
    <source>
        <tissue evidence="1">Venom_gland</tissue>
    </source>
</reference>